<sequence length="184" mass="20994">MWPSKIKHCRECGTAVEHRLPGDGDTKVRAICPRCGTIHYENPLNVVGTVPFWGPQGEQVLLCKRNIEPRWGKWTLPAGFMELGESTAQGAVRETQEEAGADIEILDLFTVLNVVRVGQVHLYYRARLLSDVFQPGHETQEARLFREEDIPWEDLAFRTVRETLRCYFADRRKGQFGVHTGDIS</sequence>
<evidence type="ECO:0000256" key="2">
    <source>
        <dbReference type="ARBA" id="ARBA00022801"/>
    </source>
</evidence>
<dbReference type="SUPFAM" id="SSF55811">
    <property type="entry name" value="Nudix"/>
    <property type="match status" value="1"/>
</dbReference>
<dbReference type="PROSITE" id="PS00893">
    <property type="entry name" value="NUDIX_BOX"/>
    <property type="match status" value="1"/>
</dbReference>
<dbReference type="AlphaFoldDB" id="A0A4R6UAA8"/>
<dbReference type="InterPro" id="IPR000086">
    <property type="entry name" value="NUDIX_hydrolase_dom"/>
</dbReference>
<dbReference type="PANTHER" id="PTHR43222">
    <property type="entry name" value="NUDIX HYDROLASE 23"/>
    <property type="match status" value="1"/>
</dbReference>
<evidence type="ECO:0000256" key="4">
    <source>
        <dbReference type="RuleBase" id="RU003476"/>
    </source>
</evidence>
<evidence type="ECO:0000256" key="3">
    <source>
        <dbReference type="ARBA" id="ARBA00022842"/>
    </source>
</evidence>
<accession>A0A4R6UAA8</accession>
<feature type="domain" description="Nudix hydrolase" evidence="5">
    <location>
        <begin position="42"/>
        <end position="168"/>
    </location>
</feature>
<evidence type="ECO:0000313" key="6">
    <source>
        <dbReference type="EMBL" id="TDQ43560.1"/>
    </source>
</evidence>
<proteinExistence type="inferred from homology"/>
<dbReference type="Pfam" id="PF00293">
    <property type="entry name" value="NUDIX"/>
    <property type="match status" value="1"/>
</dbReference>
<dbReference type="PANTHER" id="PTHR43222:SF2">
    <property type="entry name" value="NUDIX HYDROLASE 23, CHLOROPLASTIC"/>
    <property type="match status" value="1"/>
</dbReference>
<evidence type="ECO:0000313" key="7">
    <source>
        <dbReference type="Proteomes" id="UP000295510"/>
    </source>
</evidence>
<dbReference type="Gene3D" id="2.20.70.10">
    <property type="match status" value="1"/>
</dbReference>
<evidence type="ECO:0000256" key="1">
    <source>
        <dbReference type="ARBA" id="ARBA00001946"/>
    </source>
</evidence>
<comment type="caution">
    <text evidence="6">The sequence shown here is derived from an EMBL/GenBank/DDBJ whole genome shotgun (WGS) entry which is preliminary data.</text>
</comment>
<dbReference type="InterPro" id="IPR020476">
    <property type="entry name" value="Nudix_hydrolase"/>
</dbReference>
<dbReference type="PROSITE" id="PS51462">
    <property type="entry name" value="NUDIX"/>
    <property type="match status" value="1"/>
</dbReference>
<gene>
    <name evidence="6" type="ORF">DFR43_106133</name>
</gene>
<protein>
    <submittedName>
        <fullName evidence="6">ADP-ribose pyrophosphatase YjhB (NUDIX family)</fullName>
    </submittedName>
</protein>
<dbReference type="EMBL" id="SNYL01000006">
    <property type="protein sequence ID" value="TDQ43560.1"/>
    <property type="molecule type" value="Genomic_DNA"/>
</dbReference>
<dbReference type="RefSeq" id="WP_133596990.1">
    <property type="nucleotide sequence ID" value="NZ_SNYL01000006.1"/>
</dbReference>
<organism evidence="6 7">
    <name type="scientific">Tepidicella xavieri</name>
    <dbReference type="NCBI Taxonomy" id="360241"/>
    <lineage>
        <taxon>Bacteria</taxon>
        <taxon>Pseudomonadati</taxon>
        <taxon>Pseudomonadota</taxon>
        <taxon>Betaproteobacteria</taxon>
        <taxon>Burkholderiales</taxon>
        <taxon>Tepidicella</taxon>
    </lineage>
</organism>
<dbReference type="InterPro" id="IPR029401">
    <property type="entry name" value="Nudix_N"/>
</dbReference>
<keyword evidence="2 4" id="KW-0378">Hydrolase</keyword>
<dbReference type="CDD" id="cd04511">
    <property type="entry name" value="NUDIX_Hydrolase"/>
    <property type="match status" value="1"/>
</dbReference>
<dbReference type="Proteomes" id="UP000295510">
    <property type="component" value="Unassembled WGS sequence"/>
</dbReference>
<dbReference type="Gene3D" id="3.90.79.10">
    <property type="entry name" value="Nucleoside Triphosphate Pyrophosphohydrolase"/>
    <property type="match status" value="1"/>
</dbReference>
<comment type="similarity">
    <text evidence="4">Belongs to the Nudix hydrolase family.</text>
</comment>
<dbReference type="Pfam" id="PF14803">
    <property type="entry name" value="Zn_ribbon_Nudix"/>
    <property type="match status" value="1"/>
</dbReference>
<keyword evidence="3" id="KW-0460">Magnesium</keyword>
<evidence type="ECO:0000259" key="5">
    <source>
        <dbReference type="PROSITE" id="PS51462"/>
    </source>
</evidence>
<dbReference type="PRINTS" id="PR00502">
    <property type="entry name" value="NUDIXFAMILY"/>
</dbReference>
<comment type="cofactor">
    <cofactor evidence="1">
        <name>Mg(2+)</name>
        <dbReference type="ChEBI" id="CHEBI:18420"/>
    </cofactor>
</comment>
<dbReference type="InterPro" id="IPR015797">
    <property type="entry name" value="NUDIX_hydrolase-like_dom_sf"/>
</dbReference>
<dbReference type="InterPro" id="IPR020084">
    <property type="entry name" value="NUDIX_hydrolase_CS"/>
</dbReference>
<dbReference type="GO" id="GO:0016787">
    <property type="term" value="F:hydrolase activity"/>
    <property type="evidence" value="ECO:0007669"/>
    <property type="project" value="UniProtKB-KW"/>
</dbReference>
<dbReference type="OrthoDB" id="5417595at2"/>
<keyword evidence="7" id="KW-1185">Reference proteome</keyword>
<reference evidence="6 7" key="1">
    <citation type="submission" date="2019-03" db="EMBL/GenBank/DDBJ databases">
        <title>Genomic Encyclopedia of Type Strains, Phase IV (KMG-IV): sequencing the most valuable type-strain genomes for metagenomic binning, comparative biology and taxonomic classification.</title>
        <authorList>
            <person name="Goeker M."/>
        </authorList>
    </citation>
    <scope>NUCLEOTIDE SEQUENCE [LARGE SCALE GENOMIC DNA]</scope>
    <source>
        <strain evidence="6 7">DSM 19605</strain>
    </source>
</reference>
<name>A0A4R6UAA8_9BURK</name>